<evidence type="ECO:0000259" key="2">
    <source>
        <dbReference type="Pfam" id="PF00108"/>
    </source>
</evidence>
<evidence type="ECO:0000259" key="3">
    <source>
        <dbReference type="Pfam" id="PF22691"/>
    </source>
</evidence>
<organism evidence="4 5">
    <name type="scientific">Sulfuracidifex metallicus DSM 6482 = JCM 9184</name>
    <dbReference type="NCBI Taxonomy" id="523847"/>
    <lineage>
        <taxon>Archaea</taxon>
        <taxon>Thermoproteota</taxon>
        <taxon>Thermoprotei</taxon>
        <taxon>Sulfolobales</taxon>
        <taxon>Sulfolobaceae</taxon>
        <taxon>Sulfuracidifex</taxon>
    </lineage>
</organism>
<dbReference type="Pfam" id="PF00108">
    <property type="entry name" value="Thiolase_N"/>
    <property type="match status" value="1"/>
</dbReference>
<reference evidence="4 5" key="1">
    <citation type="submission" date="2019-10" db="EMBL/GenBank/DDBJ databases">
        <title>Sequencing and Assembly of Multiple Reported Metal-Biooxidizing Members of the Extremely Thermoacidophilic Archaeal Family Sulfolobaceae.</title>
        <authorList>
            <person name="Counts J.A."/>
            <person name="Kelly R.M."/>
        </authorList>
    </citation>
    <scope>NUCLEOTIDE SEQUENCE [LARGE SCALE GENOMIC DNA]</scope>
    <source>
        <strain evidence="4 5">DSM 6482</strain>
    </source>
</reference>
<dbReference type="PIRSF" id="PIRSF000429">
    <property type="entry name" value="Ac-CoA_Ac_transf"/>
    <property type="match status" value="1"/>
</dbReference>
<sequence length="360" mass="39454">MTKVFITGASMVPVNRHYDMSLFDLAESAFMGLRKTVEEMPEVDAIIVTNSFAQKLENQSMLGFKLSKRLGLSGKLSMTVEQGDASGGAGILAAYSIVKSGVARNVLVVGLDKFSDFPSKFVNDAVSTTLEDVSYYEGLLPAPYGALIMKSYMRKYGVKEDYFYNWAIKMHSNALENPYAYLRFPVDSETVRKSQEVSTPMKLFDIAPRADGASSVLISSEDFKKVSDSPVEIEAVEFDSGEPTISSLEFPLRKAQVRGDKTAIEISDSFSVSAAIELESLGLAEKGKSLESLDSLNVNLSGGLKARGYPGGATGIYQVAEVYMQLIDQFPGKKARDAEEGLVLNTDDLLRTSYMIYLRR</sequence>
<dbReference type="RefSeq" id="WP_156017795.1">
    <property type="nucleotide sequence ID" value="NZ_WGGD01000005.1"/>
</dbReference>
<dbReference type="Pfam" id="PF22691">
    <property type="entry name" value="Thiolase_C_1"/>
    <property type="match status" value="1"/>
</dbReference>
<dbReference type="SUPFAM" id="SSF53901">
    <property type="entry name" value="Thiolase-like"/>
    <property type="match status" value="2"/>
</dbReference>
<gene>
    <name evidence="4" type="ORF">GC250_11745</name>
</gene>
<keyword evidence="5" id="KW-1185">Reference proteome</keyword>
<dbReference type="PANTHER" id="PTHR42870">
    <property type="entry name" value="ACETYL-COA C-ACETYLTRANSFERASE"/>
    <property type="match status" value="1"/>
</dbReference>
<dbReference type="InterPro" id="IPR055140">
    <property type="entry name" value="Thiolase_C_2"/>
</dbReference>
<dbReference type="CDD" id="cd00829">
    <property type="entry name" value="SCP-x_thiolase"/>
    <property type="match status" value="1"/>
</dbReference>
<keyword evidence="1" id="KW-0414">Isoprene biosynthesis</keyword>
<feature type="domain" description="Thiolase N-terminal" evidence="2">
    <location>
        <begin position="4"/>
        <end position="180"/>
    </location>
</feature>
<feature type="domain" description="Thiolase C-terminal" evidence="3">
    <location>
        <begin position="259"/>
        <end position="355"/>
    </location>
</feature>
<evidence type="ECO:0000313" key="4">
    <source>
        <dbReference type="EMBL" id="MUN30079.1"/>
    </source>
</evidence>
<dbReference type="InterPro" id="IPR002155">
    <property type="entry name" value="Thiolase"/>
</dbReference>
<dbReference type="InterPro" id="IPR016039">
    <property type="entry name" value="Thiolase-like"/>
</dbReference>
<dbReference type="GO" id="GO:0008299">
    <property type="term" value="P:isoprenoid biosynthetic process"/>
    <property type="evidence" value="ECO:0007669"/>
    <property type="project" value="UniProtKB-KW"/>
</dbReference>
<dbReference type="EMBL" id="WGGD01000005">
    <property type="protein sequence ID" value="MUN30079.1"/>
    <property type="molecule type" value="Genomic_DNA"/>
</dbReference>
<evidence type="ECO:0000256" key="1">
    <source>
        <dbReference type="ARBA" id="ARBA00023229"/>
    </source>
</evidence>
<dbReference type="AlphaFoldDB" id="A0A6A9QPI9"/>
<accession>A0A6A9QPI9</accession>
<protein>
    <submittedName>
        <fullName evidence="4">Thiolase family protein</fullName>
    </submittedName>
</protein>
<dbReference type="GO" id="GO:0016747">
    <property type="term" value="F:acyltransferase activity, transferring groups other than amino-acyl groups"/>
    <property type="evidence" value="ECO:0007669"/>
    <property type="project" value="InterPro"/>
</dbReference>
<proteinExistence type="predicted"/>
<name>A0A6A9QPI9_SULME</name>
<dbReference type="Gene3D" id="3.40.47.10">
    <property type="match status" value="1"/>
</dbReference>
<comment type="caution">
    <text evidence="4">The sequence shown here is derived from an EMBL/GenBank/DDBJ whole genome shotgun (WGS) entry which is preliminary data.</text>
</comment>
<evidence type="ECO:0000313" key="5">
    <source>
        <dbReference type="Proteomes" id="UP000470772"/>
    </source>
</evidence>
<dbReference type="Proteomes" id="UP000470772">
    <property type="component" value="Unassembled WGS sequence"/>
</dbReference>
<dbReference type="PANTHER" id="PTHR42870:SF6">
    <property type="entry name" value="ACETYL-COA C-ACYLTRANSFERASE"/>
    <property type="match status" value="1"/>
</dbReference>
<dbReference type="InterPro" id="IPR020616">
    <property type="entry name" value="Thiolase_N"/>
</dbReference>